<comment type="subcellular location">
    <subcellularLocation>
        <location evidence="1">Cell membrane</location>
        <topology evidence="1">Multi-pass membrane protein</topology>
    </subcellularLocation>
</comment>
<evidence type="ECO:0000313" key="10">
    <source>
        <dbReference type="Proteomes" id="UP001280156"/>
    </source>
</evidence>
<keyword evidence="10" id="KW-1185">Reference proteome</keyword>
<evidence type="ECO:0000256" key="3">
    <source>
        <dbReference type="ARBA" id="ARBA00022475"/>
    </source>
</evidence>
<reference evidence="9 10" key="1">
    <citation type="submission" date="2023-08" db="EMBL/GenBank/DDBJ databases">
        <title>Implementing the SeqCode for naming new Mesorhizobium species isolated from Vachellia karroo root nodules.</title>
        <authorList>
            <person name="Van Lill M."/>
        </authorList>
    </citation>
    <scope>NUCLEOTIDE SEQUENCE [LARGE SCALE GENOMIC DNA]</scope>
    <source>
        <strain evidence="9 10">VK2B</strain>
    </source>
</reference>
<dbReference type="CDD" id="cd06579">
    <property type="entry name" value="TM_PBP1_transp_AraH_like"/>
    <property type="match status" value="1"/>
</dbReference>
<keyword evidence="7 8" id="KW-0472">Membrane</keyword>
<dbReference type="PANTHER" id="PTHR32196:SF21">
    <property type="entry name" value="ABC TRANSPORTER PERMEASE PROTEIN YPHD-RELATED"/>
    <property type="match status" value="1"/>
</dbReference>
<keyword evidence="6 8" id="KW-1133">Transmembrane helix</keyword>
<evidence type="ECO:0000256" key="2">
    <source>
        <dbReference type="ARBA" id="ARBA00022448"/>
    </source>
</evidence>
<feature type="transmembrane region" description="Helical" evidence="8">
    <location>
        <begin position="83"/>
        <end position="116"/>
    </location>
</feature>
<keyword evidence="5 8" id="KW-0812">Transmembrane</keyword>
<evidence type="ECO:0000256" key="4">
    <source>
        <dbReference type="ARBA" id="ARBA00022519"/>
    </source>
</evidence>
<name>A0ABU4YIS8_9HYPH</name>
<accession>A0ABU4YIS8</accession>
<feature type="transmembrane region" description="Helical" evidence="8">
    <location>
        <begin position="221"/>
        <end position="240"/>
    </location>
</feature>
<keyword evidence="2" id="KW-0813">Transport</keyword>
<evidence type="ECO:0000256" key="5">
    <source>
        <dbReference type="ARBA" id="ARBA00022692"/>
    </source>
</evidence>
<feature type="transmembrane region" description="Helical" evidence="8">
    <location>
        <begin position="51"/>
        <end position="71"/>
    </location>
</feature>
<evidence type="ECO:0000256" key="1">
    <source>
        <dbReference type="ARBA" id="ARBA00004651"/>
    </source>
</evidence>
<dbReference type="EMBL" id="JAVIIV010000007">
    <property type="protein sequence ID" value="MDX8486188.1"/>
    <property type="molecule type" value="Genomic_DNA"/>
</dbReference>
<dbReference type="InterPro" id="IPR001851">
    <property type="entry name" value="ABC_transp_permease"/>
</dbReference>
<evidence type="ECO:0000313" key="9">
    <source>
        <dbReference type="EMBL" id="MDX8486188.1"/>
    </source>
</evidence>
<dbReference type="RefSeq" id="WP_320297119.1">
    <property type="nucleotide sequence ID" value="NZ_JAVIIU010000009.1"/>
</dbReference>
<feature type="transmembrane region" description="Helical" evidence="8">
    <location>
        <begin position="303"/>
        <end position="319"/>
    </location>
</feature>
<protein>
    <submittedName>
        <fullName evidence="9">ABC transporter permease</fullName>
    </submittedName>
</protein>
<comment type="caution">
    <text evidence="9">The sequence shown here is derived from an EMBL/GenBank/DDBJ whole genome shotgun (WGS) entry which is preliminary data.</text>
</comment>
<keyword evidence="4" id="KW-0997">Cell inner membrane</keyword>
<feature type="transmembrane region" description="Helical" evidence="8">
    <location>
        <begin position="22"/>
        <end position="39"/>
    </location>
</feature>
<feature type="transmembrane region" description="Helical" evidence="8">
    <location>
        <begin position="252"/>
        <end position="268"/>
    </location>
</feature>
<feature type="transmembrane region" description="Helical" evidence="8">
    <location>
        <begin position="275"/>
        <end position="297"/>
    </location>
</feature>
<feature type="transmembrane region" description="Helical" evidence="8">
    <location>
        <begin position="123"/>
        <end position="143"/>
    </location>
</feature>
<gene>
    <name evidence="9" type="ORF">RFM52_13360</name>
</gene>
<keyword evidence="3" id="KW-1003">Cell membrane</keyword>
<dbReference type="PANTHER" id="PTHR32196">
    <property type="entry name" value="ABC TRANSPORTER PERMEASE PROTEIN YPHD-RELATED-RELATED"/>
    <property type="match status" value="1"/>
</dbReference>
<proteinExistence type="predicted"/>
<sequence>MTSANTGTEVGSFASRFNLQQYVVYLGFLAIFLFFAFMLRDGGFLTVRNLSNIVLQTAPVTIMAIGLVFVMSAGEIDLSIGSIVAVAALAAAVTIASYGMAAGIVVGLGAGILIGLINGALVAYVRLPSFLVTLATMGLFAGVSRSMTDLRSISVTNETFTGFFGSGSLFGVPSLIWWTAIAIAIGHLVYRETRFGAHVLATGDNARAASVSGISVPKIRLAVLTISGGLAGLGGLLYAGRLQAAKYTLGETDLMTVIAAVIVGGTLLNGGKGSIVGALVGSLMMGMLNNGLILMGLSVSDQMIVRGLIILTAVAVSLRDKSR</sequence>
<evidence type="ECO:0000256" key="7">
    <source>
        <dbReference type="ARBA" id="ARBA00023136"/>
    </source>
</evidence>
<feature type="transmembrane region" description="Helical" evidence="8">
    <location>
        <begin position="163"/>
        <end position="190"/>
    </location>
</feature>
<organism evidence="9 10">
    <name type="scientific">Mesorhizobium humile</name>
    <dbReference type="NCBI Taxonomy" id="3072313"/>
    <lineage>
        <taxon>Bacteria</taxon>
        <taxon>Pseudomonadati</taxon>
        <taxon>Pseudomonadota</taxon>
        <taxon>Alphaproteobacteria</taxon>
        <taxon>Hyphomicrobiales</taxon>
        <taxon>Phyllobacteriaceae</taxon>
        <taxon>Mesorhizobium</taxon>
    </lineage>
</organism>
<evidence type="ECO:0000256" key="8">
    <source>
        <dbReference type="SAM" id="Phobius"/>
    </source>
</evidence>
<dbReference type="Proteomes" id="UP001280156">
    <property type="component" value="Unassembled WGS sequence"/>
</dbReference>
<dbReference type="Pfam" id="PF02653">
    <property type="entry name" value="BPD_transp_2"/>
    <property type="match status" value="1"/>
</dbReference>
<evidence type="ECO:0000256" key="6">
    <source>
        <dbReference type="ARBA" id="ARBA00022989"/>
    </source>
</evidence>